<proteinExistence type="predicted"/>
<dbReference type="InterPro" id="IPR001810">
    <property type="entry name" value="F-box_dom"/>
</dbReference>
<name>A0A5B7B534_DAVIN</name>
<protein>
    <recommendedName>
        <fullName evidence="1">F-box domain-containing protein</fullName>
    </recommendedName>
</protein>
<dbReference type="InterPro" id="IPR036047">
    <property type="entry name" value="F-box-like_dom_sf"/>
</dbReference>
<organism evidence="2">
    <name type="scientific">Davidia involucrata</name>
    <name type="common">Dove tree</name>
    <dbReference type="NCBI Taxonomy" id="16924"/>
    <lineage>
        <taxon>Eukaryota</taxon>
        <taxon>Viridiplantae</taxon>
        <taxon>Streptophyta</taxon>
        <taxon>Embryophyta</taxon>
        <taxon>Tracheophyta</taxon>
        <taxon>Spermatophyta</taxon>
        <taxon>Magnoliopsida</taxon>
        <taxon>eudicotyledons</taxon>
        <taxon>Gunneridae</taxon>
        <taxon>Pentapetalae</taxon>
        <taxon>asterids</taxon>
        <taxon>Cornales</taxon>
        <taxon>Nyssaceae</taxon>
        <taxon>Davidia</taxon>
    </lineage>
</organism>
<dbReference type="AlphaFoldDB" id="A0A5B7B534"/>
<dbReference type="EMBL" id="GHES01033166">
    <property type="protein sequence ID" value="MPA63725.1"/>
    <property type="molecule type" value="Transcribed_RNA"/>
</dbReference>
<reference evidence="2" key="1">
    <citation type="submission" date="2019-08" db="EMBL/GenBank/DDBJ databases">
        <title>Reference gene set and small RNA set construction with multiple tissues from Davidia involucrata Baill.</title>
        <authorList>
            <person name="Yang H."/>
            <person name="Zhou C."/>
            <person name="Li G."/>
            <person name="Wang J."/>
            <person name="Gao P."/>
            <person name="Wang M."/>
            <person name="Wang R."/>
            <person name="Zhao Y."/>
        </authorList>
    </citation>
    <scope>NUCLEOTIDE SEQUENCE</scope>
    <source>
        <tissue evidence="2">Mixed with DoveR01_LX</tissue>
    </source>
</reference>
<evidence type="ECO:0000259" key="1">
    <source>
        <dbReference type="Pfam" id="PF00646"/>
    </source>
</evidence>
<gene>
    <name evidence="2" type="ORF">Din_033166</name>
</gene>
<dbReference type="Pfam" id="PF00646">
    <property type="entry name" value="F-box"/>
    <property type="match status" value="1"/>
</dbReference>
<accession>A0A5B7B534</accession>
<sequence>MMSMETSKRHGGEEEEECERMIKKLEEVEDYCQRMIKKLNGKAADDDNNGGGNGNGIVVSSSEKLMEEILLWLPPASVARFKSVSSNWMQRLSKPSFAEQHEVRNLSLLGFYYNKSYAHVQFAHVGNSFSPLTSTTTGYIEPNEFYSAHLMVYSSCIAQVLASKTLIFLSKILLHARNFMFWDPCRTWLCTFVGSEESTRDFLYTVSPLNRTPPYPISLLLSSPMRSSQRLWIAF</sequence>
<feature type="domain" description="F-box" evidence="1">
    <location>
        <begin position="63"/>
        <end position="97"/>
    </location>
</feature>
<evidence type="ECO:0000313" key="2">
    <source>
        <dbReference type="EMBL" id="MPA63725.1"/>
    </source>
</evidence>
<dbReference type="SUPFAM" id="SSF81383">
    <property type="entry name" value="F-box domain"/>
    <property type="match status" value="1"/>
</dbReference>